<dbReference type="Pfam" id="PF07030">
    <property type="entry name" value="Phage_Mu_Gp36"/>
    <property type="match status" value="1"/>
</dbReference>
<gene>
    <name evidence="1" type="ORF">NCTC13294_02619</name>
</gene>
<protein>
    <submittedName>
        <fullName evidence="1">Mu-like prophage protein gp36</fullName>
    </submittedName>
</protein>
<evidence type="ECO:0000313" key="2">
    <source>
        <dbReference type="Proteomes" id="UP000254572"/>
    </source>
</evidence>
<dbReference type="EMBL" id="UFUW01000001">
    <property type="protein sequence ID" value="SUX25730.1"/>
    <property type="molecule type" value="Genomic_DNA"/>
</dbReference>
<dbReference type="RefSeq" id="WP_115612660.1">
    <property type="nucleotide sequence ID" value="NZ_JBHLZC010000001.1"/>
</dbReference>
<keyword evidence="2" id="KW-1185">Reference proteome</keyword>
<organism evidence="1 2">
    <name type="scientific">Cardiobacterium valvarum</name>
    <dbReference type="NCBI Taxonomy" id="194702"/>
    <lineage>
        <taxon>Bacteria</taxon>
        <taxon>Pseudomonadati</taxon>
        <taxon>Pseudomonadota</taxon>
        <taxon>Gammaproteobacteria</taxon>
        <taxon>Cardiobacteriales</taxon>
        <taxon>Cardiobacteriaceae</taxon>
        <taxon>Cardiobacterium</taxon>
    </lineage>
</organism>
<dbReference type="AlphaFoldDB" id="A0A381EFK3"/>
<accession>A0A381EFK3</accession>
<proteinExistence type="predicted"/>
<name>A0A381EFK3_9GAMM</name>
<dbReference type="Proteomes" id="UP000254572">
    <property type="component" value="Unassembled WGS sequence"/>
</dbReference>
<reference evidence="1 2" key="1">
    <citation type="submission" date="2018-06" db="EMBL/GenBank/DDBJ databases">
        <authorList>
            <consortium name="Pathogen Informatics"/>
            <person name="Doyle S."/>
        </authorList>
    </citation>
    <scope>NUCLEOTIDE SEQUENCE [LARGE SCALE GENOMIC DNA]</scope>
    <source>
        <strain evidence="1 2">NCTC13294</strain>
    </source>
</reference>
<sequence length="139" mass="15150">MSYATPADMLARYGEATMVGLSDLTRRGEMVEATVQLALDDATAEIDGYLNRYRRPFATVPRILTVYCCDIARYRLATGLRQLTDDIQARYDAAIGYLKLVARGQAGISGLPLAGEVDTVGAVVMQTPPDKVFGRDKPC</sequence>
<dbReference type="OrthoDB" id="9812088at2"/>
<dbReference type="InterPro" id="IPR009752">
    <property type="entry name" value="Phage_Mu_GpJ"/>
</dbReference>
<evidence type="ECO:0000313" key="1">
    <source>
        <dbReference type="EMBL" id="SUX25730.1"/>
    </source>
</evidence>